<dbReference type="SUPFAM" id="SSF48576">
    <property type="entry name" value="Terpenoid synthases"/>
    <property type="match status" value="1"/>
</dbReference>
<dbReference type="Pfam" id="PF00348">
    <property type="entry name" value="polyprenyl_synt"/>
    <property type="match status" value="1"/>
</dbReference>
<evidence type="ECO:0000256" key="3">
    <source>
        <dbReference type="ARBA" id="ARBA00022679"/>
    </source>
</evidence>
<dbReference type="AlphaFoldDB" id="A0A6J7Q390"/>
<dbReference type="GO" id="GO:0008299">
    <property type="term" value="P:isoprenoid biosynthetic process"/>
    <property type="evidence" value="ECO:0007669"/>
    <property type="project" value="InterPro"/>
</dbReference>
<evidence type="ECO:0000256" key="4">
    <source>
        <dbReference type="ARBA" id="ARBA00022723"/>
    </source>
</evidence>
<proteinExistence type="inferred from homology"/>
<dbReference type="InterPro" id="IPR008949">
    <property type="entry name" value="Isoprenoid_synthase_dom_sf"/>
</dbReference>
<evidence type="ECO:0000256" key="1">
    <source>
        <dbReference type="ARBA" id="ARBA00001946"/>
    </source>
</evidence>
<dbReference type="PROSITE" id="PS00723">
    <property type="entry name" value="POLYPRENYL_SYNTHASE_1"/>
    <property type="match status" value="1"/>
</dbReference>
<evidence type="ECO:0000313" key="6">
    <source>
        <dbReference type="EMBL" id="CAB5010073.1"/>
    </source>
</evidence>
<keyword evidence="4" id="KW-0479">Metal-binding</keyword>
<evidence type="ECO:0000256" key="2">
    <source>
        <dbReference type="ARBA" id="ARBA00006706"/>
    </source>
</evidence>
<keyword evidence="5" id="KW-0460">Magnesium</keyword>
<name>A0A6J7Q390_9ZZZZ</name>
<dbReference type="SFLD" id="SFLDS00005">
    <property type="entry name" value="Isoprenoid_Synthase_Type_I"/>
    <property type="match status" value="1"/>
</dbReference>
<dbReference type="SFLD" id="SFLDG01017">
    <property type="entry name" value="Polyprenyl_Transferase_Like"/>
    <property type="match status" value="1"/>
</dbReference>
<gene>
    <name evidence="6" type="ORF">UFOPK3992_01180</name>
</gene>
<sequence length="361" mass="38208">MTSTSASAISPLDAEDLRARVQKTVDDLLSAQEPLLESISHDLAPLSEALRDLLSGGKRLRPAFAYWGWRAIGGADCNEAIIAASALEFLQACALIHDDVMDGSDTRRGKPAAHRRFATLHRGSSWLGSPDNFGVGAAILLGDLCLSWADEMLFTCGLDSVALARGKAVYDVMRTELMAGQYLDLLEQAVGGGSVDRALTVVRYKSAKYTIERPLHLGAALAGGGPDVMVALTDYGLPLGEAFQLRDDVLGVFGDPSQTGKPAGDDLREGKRTVLVAEALERSNPTQAAVVRRHLGDPALTPEGVAELREVITDTGAIDRVESMIAELTERAFAALSSPLLNPVAIPVLEGLAIAATSRAV</sequence>
<keyword evidence="3" id="KW-0808">Transferase</keyword>
<evidence type="ECO:0000256" key="5">
    <source>
        <dbReference type="ARBA" id="ARBA00022842"/>
    </source>
</evidence>
<accession>A0A6J7Q390</accession>
<dbReference type="PANTHER" id="PTHR12001">
    <property type="entry name" value="GERANYLGERANYL PYROPHOSPHATE SYNTHASE"/>
    <property type="match status" value="1"/>
</dbReference>
<dbReference type="GO" id="GO:0046872">
    <property type="term" value="F:metal ion binding"/>
    <property type="evidence" value="ECO:0007669"/>
    <property type="project" value="UniProtKB-KW"/>
</dbReference>
<dbReference type="InterPro" id="IPR033749">
    <property type="entry name" value="Polyprenyl_synt_CS"/>
</dbReference>
<dbReference type="Gene3D" id="1.10.600.10">
    <property type="entry name" value="Farnesyl Diphosphate Synthase"/>
    <property type="match status" value="1"/>
</dbReference>
<comment type="cofactor">
    <cofactor evidence="1">
        <name>Mg(2+)</name>
        <dbReference type="ChEBI" id="CHEBI:18420"/>
    </cofactor>
</comment>
<dbReference type="EMBL" id="CAFBOZ010000164">
    <property type="protein sequence ID" value="CAB5010073.1"/>
    <property type="molecule type" value="Genomic_DNA"/>
</dbReference>
<dbReference type="CDD" id="cd00685">
    <property type="entry name" value="Trans_IPPS_HT"/>
    <property type="match status" value="1"/>
</dbReference>
<dbReference type="PROSITE" id="PS00444">
    <property type="entry name" value="POLYPRENYL_SYNTHASE_2"/>
    <property type="match status" value="1"/>
</dbReference>
<dbReference type="InterPro" id="IPR000092">
    <property type="entry name" value="Polyprenyl_synt"/>
</dbReference>
<protein>
    <submittedName>
        <fullName evidence="6">Unannotated protein</fullName>
    </submittedName>
</protein>
<dbReference type="GO" id="GO:0004659">
    <property type="term" value="F:prenyltransferase activity"/>
    <property type="evidence" value="ECO:0007669"/>
    <property type="project" value="InterPro"/>
</dbReference>
<dbReference type="PANTHER" id="PTHR12001:SF85">
    <property type="entry name" value="SHORT CHAIN ISOPRENYL DIPHOSPHATE SYNTHASE"/>
    <property type="match status" value="1"/>
</dbReference>
<organism evidence="6">
    <name type="scientific">freshwater metagenome</name>
    <dbReference type="NCBI Taxonomy" id="449393"/>
    <lineage>
        <taxon>unclassified sequences</taxon>
        <taxon>metagenomes</taxon>
        <taxon>ecological metagenomes</taxon>
    </lineage>
</organism>
<reference evidence="6" key="1">
    <citation type="submission" date="2020-05" db="EMBL/GenBank/DDBJ databases">
        <authorList>
            <person name="Chiriac C."/>
            <person name="Salcher M."/>
            <person name="Ghai R."/>
            <person name="Kavagutti S V."/>
        </authorList>
    </citation>
    <scope>NUCLEOTIDE SEQUENCE</scope>
</reference>
<comment type="similarity">
    <text evidence="2">Belongs to the FPP/GGPP synthase family.</text>
</comment>